<reference evidence="10 11" key="1">
    <citation type="journal article" date="2017" name="G3 (Bethesda)">
        <title>First Draft Genome Sequence of the Pathogenic Fungus Lomentospora prolificans (Formerly Scedosporium prolificans).</title>
        <authorList>
            <person name="Luo R."/>
            <person name="Zimin A."/>
            <person name="Workman R."/>
            <person name="Fan Y."/>
            <person name="Pertea G."/>
            <person name="Grossman N."/>
            <person name="Wear M.P."/>
            <person name="Jia B."/>
            <person name="Miller H."/>
            <person name="Casadevall A."/>
            <person name="Timp W."/>
            <person name="Zhang S.X."/>
            <person name="Salzberg S.L."/>
        </authorList>
    </citation>
    <scope>NUCLEOTIDE SEQUENCE [LARGE SCALE GENOMIC DNA]</scope>
    <source>
        <strain evidence="10 11">JHH-5317</strain>
    </source>
</reference>
<evidence type="ECO:0000256" key="5">
    <source>
        <dbReference type="ARBA" id="ARBA00023136"/>
    </source>
</evidence>
<organism evidence="10 11">
    <name type="scientific">Lomentospora prolificans</name>
    <dbReference type="NCBI Taxonomy" id="41688"/>
    <lineage>
        <taxon>Eukaryota</taxon>
        <taxon>Fungi</taxon>
        <taxon>Dikarya</taxon>
        <taxon>Ascomycota</taxon>
        <taxon>Pezizomycotina</taxon>
        <taxon>Sordariomycetes</taxon>
        <taxon>Hypocreomycetidae</taxon>
        <taxon>Microascales</taxon>
        <taxon>Microascaceae</taxon>
        <taxon>Lomentospora</taxon>
    </lineage>
</organism>
<evidence type="ECO:0000256" key="8">
    <source>
        <dbReference type="SAM" id="Phobius"/>
    </source>
</evidence>
<dbReference type="Gene3D" id="3.20.100.30">
    <property type="entry name" value="VTC, catalytic tunnel domain"/>
    <property type="match status" value="1"/>
</dbReference>
<dbReference type="InterPro" id="IPR004331">
    <property type="entry name" value="SPX_dom"/>
</dbReference>
<dbReference type="InterPro" id="IPR003807">
    <property type="entry name" value="DUF202"/>
</dbReference>
<keyword evidence="2" id="KW-0926">Vacuole</keyword>
<dbReference type="OrthoDB" id="6493944at2759"/>
<evidence type="ECO:0000256" key="7">
    <source>
        <dbReference type="SAM" id="MobiDB-lite"/>
    </source>
</evidence>
<dbReference type="PANTHER" id="PTHR46140">
    <property type="entry name" value="VACUOLAR TRANSPORTER CHAPERONE 1-RELATED"/>
    <property type="match status" value="1"/>
</dbReference>
<dbReference type="Proteomes" id="UP000233524">
    <property type="component" value="Unassembled WGS sequence"/>
</dbReference>
<evidence type="ECO:0000313" key="11">
    <source>
        <dbReference type="Proteomes" id="UP000233524"/>
    </source>
</evidence>
<evidence type="ECO:0000313" key="10">
    <source>
        <dbReference type="EMBL" id="PKS12175.1"/>
    </source>
</evidence>
<accession>A0A2N3NIB5</accession>
<dbReference type="InterPro" id="IPR042267">
    <property type="entry name" value="VTC_sf"/>
</dbReference>
<keyword evidence="6" id="KW-0175">Coiled coil</keyword>
<protein>
    <recommendedName>
        <fullName evidence="9">SPX domain-containing protein</fullName>
    </recommendedName>
</protein>
<dbReference type="FunFam" id="3.20.100.30:FF:000002">
    <property type="entry name" value="Vacuolar transporter chaperone"/>
    <property type="match status" value="1"/>
</dbReference>
<sequence>MKFGKTLKESIYQPWKDEYIDYAKLKSLLREGRAEEDDDVQWTEEDENRFCDEMFNVQLEKVTTFQETTFNAIKDRVNSAFDIVKDLAPKDGPGGSTSGMQKERLKELEKELDDITKQIRELKAFTSINYTGFQKIVKKHDRKRGGRYKVRPMMQVSLQSRPFTSEPAYSPLLKKLSIMYFIIRQHFEGDGDGKELLQPVDLENEGEVHNGERYTAYKFWVHPDNLLEVKTYILPRLPALVYSTQQATDITPSDDPTITSLYFDSPKFDLYTAKIDRKSTASSLRLRWHGRLNAHPDVVLEKKSIDEQGGSTEVRMAIKEKYILPFINGEYKMEKTISKMERRGQPAEAVDAFKETSTQLHDFIQQNNVSPIMRANYVRTAFQKPGDDRVRISIDSDVAFIREDTLDDSRPCRDRNEWHRTDIDDSGMTYPFKNVREGEVSKFPYSILEIKVKGDATRKRPAWVEELMASHLVHPAPKFSKFLHGVASLFDDYVNTFPIWMSDLNTDIRKDPHKAFEEDVQRRAETAEDEQVVGSYLGTKVSSYRPVQSSPVTQSYLSDRLGAETRADDETPENGQAGREGELSSNKNYGTVSSLLPSFSLKRYALARRGEEEPLPQGVVEPEVWIKNKGELKIEPKVWLANERTFLKWQHISILLGSLAVALYTASGAGTVGRGMGVFYIFVAVFANIWAQRMLRLRRKMIMDRSGKDFDNMVGPMIVSGTMVVGLILNLSLQVRFYPSPVPGFPVPRWNIFTASSSDTNSRQQWKQTLAHMKDAAALADIA</sequence>
<keyword evidence="5 8" id="KW-0472">Membrane</keyword>
<dbReference type="PROSITE" id="PS51382">
    <property type="entry name" value="SPX"/>
    <property type="match status" value="1"/>
</dbReference>
<evidence type="ECO:0000256" key="3">
    <source>
        <dbReference type="ARBA" id="ARBA00022692"/>
    </source>
</evidence>
<keyword evidence="11" id="KW-1185">Reference proteome</keyword>
<feature type="region of interest" description="Disordered" evidence="7">
    <location>
        <begin position="563"/>
        <end position="589"/>
    </location>
</feature>
<dbReference type="AlphaFoldDB" id="A0A2N3NIB5"/>
<evidence type="ECO:0000256" key="4">
    <source>
        <dbReference type="ARBA" id="ARBA00022989"/>
    </source>
</evidence>
<dbReference type="VEuPathDB" id="FungiDB:jhhlp_001473"/>
<dbReference type="GO" id="GO:0000329">
    <property type="term" value="C:fungal-type vacuole membrane"/>
    <property type="evidence" value="ECO:0007669"/>
    <property type="project" value="TreeGrafter"/>
</dbReference>
<dbReference type="InterPro" id="IPR018966">
    <property type="entry name" value="VTC_domain"/>
</dbReference>
<evidence type="ECO:0000256" key="6">
    <source>
        <dbReference type="SAM" id="Coils"/>
    </source>
</evidence>
<proteinExistence type="predicted"/>
<evidence type="ECO:0000256" key="2">
    <source>
        <dbReference type="ARBA" id="ARBA00022554"/>
    </source>
</evidence>
<comment type="caution">
    <text evidence="10">The sequence shown here is derived from an EMBL/GenBank/DDBJ whole genome shotgun (WGS) entry which is preliminary data.</text>
</comment>
<comment type="subcellular location">
    <subcellularLocation>
        <location evidence="1">Vacuole membrane</location>
        <topology evidence="1">Multi-pass membrane protein</topology>
    </subcellularLocation>
</comment>
<keyword evidence="3 8" id="KW-0812">Transmembrane</keyword>
<dbReference type="PANTHER" id="PTHR46140:SF2">
    <property type="entry name" value="VACUOLAR TRANSPORTER CHAPERONE 3 COMPLEX SUBUNIT 3-RELATED"/>
    <property type="match status" value="1"/>
</dbReference>
<dbReference type="Pfam" id="PF09359">
    <property type="entry name" value="VTC"/>
    <property type="match status" value="1"/>
</dbReference>
<feature type="domain" description="SPX" evidence="9">
    <location>
        <begin position="1"/>
        <end position="154"/>
    </location>
</feature>
<evidence type="ECO:0000256" key="1">
    <source>
        <dbReference type="ARBA" id="ARBA00004128"/>
    </source>
</evidence>
<dbReference type="GO" id="GO:0033254">
    <property type="term" value="C:vacuolar transporter chaperone complex"/>
    <property type="evidence" value="ECO:0007669"/>
    <property type="project" value="TreeGrafter"/>
</dbReference>
<gene>
    <name evidence="10" type="ORF">jhhlp_001473</name>
</gene>
<name>A0A2N3NIB5_9PEZI</name>
<feature type="transmembrane region" description="Helical" evidence="8">
    <location>
        <begin position="712"/>
        <end position="733"/>
    </location>
</feature>
<evidence type="ECO:0000259" key="9">
    <source>
        <dbReference type="PROSITE" id="PS51382"/>
    </source>
</evidence>
<dbReference type="GO" id="GO:0006799">
    <property type="term" value="P:polyphosphate biosynthetic process"/>
    <property type="evidence" value="ECO:0007669"/>
    <property type="project" value="UniProtKB-ARBA"/>
</dbReference>
<dbReference type="EMBL" id="NLAX01000004">
    <property type="protein sequence ID" value="PKS12175.1"/>
    <property type="molecule type" value="Genomic_DNA"/>
</dbReference>
<dbReference type="CDD" id="cd14480">
    <property type="entry name" value="SPX_VTC2_like"/>
    <property type="match status" value="1"/>
</dbReference>
<dbReference type="STRING" id="41688.A0A2N3NIB5"/>
<dbReference type="Pfam" id="PF02656">
    <property type="entry name" value="DUF202"/>
    <property type="match status" value="1"/>
</dbReference>
<dbReference type="InParanoid" id="A0A2N3NIB5"/>
<feature type="coiled-coil region" evidence="6">
    <location>
        <begin position="98"/>
        <end position="125"/>
    </location>
</feature>
<feature type="transmembrane region" description="Helical" evidence="8">
    <location>
        <begin position="672"/>
        <end position="691"/>
    </location>
</feature>
<keyword evidence="4 8" id="KW-1133">Transmembrane helix</keyword>
<dbReference type="InterPro" id="IPR051572">
    <property type="entry name" value="VTC_Complex_Subunit"/>
</dbReference>
<dbReference type="FunCoup" id="A0A2N3NIB5">
    <property type="interactions" value="65"/>
</dbReference>